<name>A0A8K0P7B5_LADFU</name>
<keyword evidence="10" id="KW-1185">Reference proteome</keyword>
<dbReference type="PANTHER" id="PTHR16318">
    <property type="entry name" value="GAMMA-SECRETASE SUBUNIT PEN-2"/>
    <property type="match status" value="1"/>
</dbReference>
<organism evidence="9 10">
    <name type="scientific">Ladona fulva</name>
    <name type="common">Scarce chaser dragonfly</name>
    <name type="synonym">Libellula fulva</name>
    <dbReference type="NCBI Taxonomy" id="123851"/>
    <lineage>
        <taxon>Eukaryota</taxon>
        <taxon>Metazoa</taxon>
        <taxon>Ecdysozoa</taxon>
        <taxon>Arthropoda</taxon>
        <taxon>Hexapoda</taxon>
        <taxon>Insecta</taxon>
        <taxon>Pterygota</taxon>
        <taxon>Palaeoptera</taxon>
        <taxon>Odonata</taxon>
        <taxon>Epiprocta</taxon>
        <taxon>Anisoptera</taxon>
        <taxon>Libelluloidea</taxon>
        <taxon>Libellulidae</taxon>
        <taxon>Ladona</taxon>
    </lineage>
</organism>
<dbReference type="EMBL" id="KZ309419">
    <property type="protein sequence ID" value="KAG8238700.1"/>
    <property type="molecule type" value="Genomic_DNA"/>
</dbReference>
<comment type="caution">
    <text evidence="9">The sequence shown here is derived from an EMBL/GenBank/DDBJ whole genome shotgun (WGS) entry which is preliminary data.</text>
</comment>
<protein>
    <recommendedName>
        <fullName evidence="3">Gamma-secretase subunit PEN-2</fullName>
    </recommendedName>
</protein>
<evidence type="ECO:0000256" key="7">
    <source>
        <dbReference type="ARBA" id="ARBA00023136"/>
    </source>
</evidence>
<dbReference type="Proteomes" id="UP000792457">
    <property type="component" value="Unassembled WGS sequence"/>
</dbReference>
<evidence type="ECO:0000256" key="3">
    <source>
        <dbReference type="ARBA" id="ARBA00018306"/>
    </source>
</evidence>
<evidence type="ECO:0000256" key="4">
    <source>
        <dbReference type="ARBA" id="ARBA00022692"/>
    </source>
</evidence>
<keyword evidence="5" id="KW-0914">Notch signaling pathway</keyword>
<reference evidence="9" key="1">
    <citation type="submission" date="2013-04" db="EMBL/GenBank/DDBJ databases">
        <authorList>
            <person name="Qu J."/>
            <person name="Murali S.C."/>
            <person name="Bandaranaike D."/>
            <person name="Bellair M."/>
            <person name="Blankenburg K."/>
            <person name="Chao H."/>
            <person name="Dinh H."/>
            <person name="Doddapaneni H."/>
            <person name="Downs B."/>
            <person name="Dugan-Rocha S."/>
            <person name="Elkadiri S."/>
            <person name="Gnanaolivu R.D."/>
            <person name="Hernandez B."/>
            <person name="Javaid M."/>
            <person name="Jayaseelan J.C."/>
            <person name="Lee S."/>
            <person name="Li M."/>
            <person name="Ming W."/>
            <person name="Munidasa M."/>
            <person name="Muniz J."/>
            <person name="Nguyen L."/>
            <person name="Ongeri F."/>
            <person name="Osuji N."/>
            <person name="Pu L.-L."/>
            <person name="Puazo M."/>
            <person name="Qu C."/>
            <person name="Quiroz J."/>
            <person name="Raj R."/>
            <person name="Weissenberger G."/>
            <person name="Xin Y."/>
            <person name="Zou X."/>
            <person name="Han Y."/>
            <person name="Richards S."/>
            <person name="Worley K."/>
            <person name="Muzny D."/>
            <person name="Gibbs R."/>
        </authorList>
    </citation>
    <scope>NUCLEOTIDE SEQUENCE</scope>
    <source>
        <strain evidence="9">Sampled in the wild</strain>
    </source>
</reference>
<keyword evidence="6 8" id="KW-1133">Transmembrane helix</keyword>
<dbReference type="GO" id="GO:0007219">
    <property type="term" value="P:Notch signaling pathway"/>
    <property type="evidence" value="ECO:0007669"/>
    <property type="project" value="UniProtKB-KW"/>
</dbReference>
<evidence type="ECO:0000256" key="5">
    <source>
        <dbReference type="ARBA" id="ARBA00022976"/>
    </source>
</evidence>
<dbReference type="GO" id="GO:0007220">
    <property type="term" value="P:Notch receptor processing"/>
    <property type="evidence" value="ECO:0007669"/>
    <property type="project" value="TreeGrafter"/>
</dbReference>
<reference evidence="9" key="2">
    <citation type="submission" date="2017-10" db="EMBL/GenBank/DDBJ databases">
        <title>Ladona fulva Genome sequencing and assembly.</title>
        <authorList>
            <person name="Murali S."/>
            <person name="Richards S."/>
            <person name="Bandaranaike D."/>
            <person name="Bellair M."/>
            <person name="Blankenburg K."/>
            <person name="Chao H."/>
            <person name="Dinh H."/>
            <person name="Doddapaneni H."/>
            <person name="Dugan-Rocha S."/>
            <person name="Elkadiri S."/>
            <person name="Gnanaolivu R."/>
            <person name="Hernandez B."/>
            <person name="Skinner E."/>
            <person name="Javaid M."/>
            <person name="Lee S."/>
            <person name="Li M."/>
            <person name="Ming W."/>
            <person name="Munidasa M."/>
            <person name="Muniz J."/>
            <person name="Nguyen L."/>
            <person name="Hughes D."/>
            <person name="Osuji N."/>
            <person name="Pu L.-L."/>
            <person name="Puazo M."/>
            <person name="Qu C."/>
            <person name="Quiroz J."/>
            <person name="Raj R."/>
            <person name="Weissenberger G."/>
            <person name="Xin Y."/>
            <person name="Zou X."/>
            <person name="Han Y."/>
            <person name="Worley K."/>
            <person name="Muzny D."/>
            <person name="Gibbs R."/>
        </authorList>
    </citation>
    <scope>NUCLEOTIDE SEQUENCE</scope>
    <source>
        <strain evidence="9">Sampled in the wild</strain>
    </source>
</reference>
<evidence type="ECO:0000313" key="10">
    <source>
        <dbReference type="Proteomes" id="UP000792457"/>
    </source>
</evidence>
<feature type="transmembrane region" description="Helical" evidence="8">
    <location>
        <begin position="65"/>
        <end position="86"/>
    </location>
</feature>
<proteinExistence type="inferred from homology"/>
<dbReference type="OrthoDB" id="524898at2759"/>
<dbReference type="AlphaFoldDB" id="A0A8K0P7B5"/>
<keyword evidence="7 8" id="KW-0472">Membrane</keyword>
<evidence type="ECO:0000256" key="6">
    <source>
        <dbReference type="ARBA" id="ARBA00022989"/>
    </source>
</evidence>
<dbReference type="GO" id="GO:0070765">
    <property type="term" value="C:gamma-secretase complex"/>
    <property type="evidence" value="ECO:0007669"/>
    <property type="project" value="TreeGrafter"/>
</dbReference>
<keyword evidence="4 8" id="KW-0812">Transmembrane</keyword>
<evidence type="ECO:0000313" key="9">
    <source>
        <dbReference type="EMBL" id="KAG8238700.1"/>
    </source>
</evidence>
<dbReference type="Pfam" id="PF10251">
    <property type="entry name" value="PEN-2"/>
    <property type="match status" value="1"/>
</dbReference>
<gene>
    <name evidence="9" type="ORF">J437_LFUL018390</name>
</gene>
<accession>A0A8K0P7B5</accession>
<feature type="transmembrane region" description="Helical" evidence="8">
    <location>
        <begin position="21"/>
        <end position="45"/>
    </location>
</feature>
<dbReference type="PANTHER" id="PTHR16318:SF0">
    <property type="entry name" value="GAMMA-SECRETASE SUBUNIT PEN-2"/>
    <property type="match status" value="1"/>
</dbReference>
<evidence type="ECO:0000256" key="1">
    <source>
        <dbReference type="ARBA" id="ARBA00004141"/>
    </source>
</evidence>
<evidence type="ECO:0000256" key="2">
    <source>
        <dbReference type="ARBA" id="ARBA00009607"/>
    </source>
</evidence>
<comment type="similarity">
    <text evidence="2">Belongs to the PEN-2 family.</text>
</comment>
<sequence>MSLNKSIKEMDLTKMKNDKKLYLCRWYFHAGFLILPFLWCVNAVWFSAEAFWKPPYEEQKQIKKYVVLSACGALIWIVALISWIVVFQTHRAEWGAAADRMSFIIPTGIP</sequence>
<dbReference type="InterPro" id="IPR019379">
    <property type="entry name" value="Gamma_Secretase_Asp_P_PEN2"/>
</dbReference>
<evidence type="ECO:0000256" key="8">
    <source>
        <dbReference type="SAM" id="Phobius"/>
    </source>
</evidence>
<comment type="subcellular location">
    <subcellularLocation>
        <location evidence="1">Membrane</location>
        <topology evidence="1">Multi-pass membrane protein</topology>
    </subcellularLocation>
</comment>